<dbReference type="InterPro" id="IPR000920">
    <property type="entry name" value="Myelin_P0-rel"/>
</dbReference>
<name>A0A803SMK3_ANOCA</name>
<evidence type="ECO:0000259" key="10">
    <source>
        <dbReference type="PROSITE" id="PS50835"/>
    </source>
</evidence>
<evidence type="ECO:0000256" key="3">
    <source>
        <dbReference type="ARBA" id="ARBA00022692"/>
    </source>
</evidence>
<dbReference type="InterPro" id="IPR013106">
    <property type="entry name" value="Ig_V-set"/>
</dbReference>
<proteinExistence type="inferred from homology"/>
<dbReference type="InterPro" id="IPR007110">
    <property type="entry name" value="Ig-like_dom"/>
</dbReference>
<dbReference type="Ensembl" id="ENSACAT00000047264.1">
    <property type="protein sequence ID" value="ENSACAP00000024193.1"/>
    <property type="gene ID" value="ENSACAG00000038196.1"/>
</dbReference>
<reference evidence="11" key="3">
    <citation type="submission" date="2025-09" db="UniProtKB">
        <authorList>
            <consortium name="Ensembl"/>
        </authorList>
    </citation>
    <scope>IDENTIFICATION</scope>
</reference>
<evidence type="ECO:0000313" key="11">
    <source>
        <dbReference type="Ensembl" id="ENSACAP00000024193.1"/>
    </source>
</evidence>
<keyword evidence="9" id="KW-0393">Immunoglobulin domain</keyword>
<evidence type="ECO:0000256" key="7">
    <source>
        <dbReference type="ARBA" id="ARBA00023157"/>
    </source>
</evidence>
<dbReference type="InParanoid" id="A0A803SMK3"/>
<dbReference type="Pfam" id="PF07686">
    <property type="entry name" value="V-set"/>
    <property type="match status" value="1"/>
</dbReference>
<dbReference type="SUPFAM" id="SSF48726">
    <property type="entry name" value="Immunoglobulin"/>
    <property type="match status" value="1"/>
</dbReference>
<keyword evidence="8" id="KW-0325">Glycoprotein</keyword>
<dbReference type="SMART" id="SM00409">
    <property type="entry name" value="IG"/>
    <property type="match status" value="1"/>
</dbReference>
<keyword evidence="5" id="KW-1133">Transmembrane helix</keyword>
<evidence type="ECO:0000256" key="8">
    <source>
        <dbReference type="ARBA" id="ARBA00023180"/>
    </source>
</evidence>
<keyword evidence="12" id="KW-1185">Reference proteome</keyword>
<dbReference type="InterPro" id="IPR013783">
    <property type="entry name" value="Ig-like_fold"/>
</dbReference>
<evidence type="ECO:0000256" key="1">
    <source>
        <dbReference type="ARBA" id="ARBA00004479"/>
    </source>
</evidence>
<dbReference type="Proteomes" id="UP000001646">
    <property type="component" value="Chromosome 3"/>
</dbReference>
<evidence type="ECO:0000256" key="4">
    <source>
        <dbReference type="ARBA" id="ARBA00022729"/>
    </source>
</evidence>
<keyword evidence="4" id="KW-0732">Signal</keyword>
<keyword evidence="3" id="KW-0812">Transmembrane</keyword>
<dbReference type="PANTHER" id="PTHR13869:SF19">
    <property type="entry name" value="MYELIN PROTEIN ZERO-LIKE PROTEIN 1"/>
    <property type="match status" value="1"/>
</dbReference>
<evidence type="ECO:0000256" key="6">
    <source>
        <dbReference type="ARBA" id="ARBA00023136"/>
    </source>
</evidence>
<dbReference type="InterPro" id="IPR036179">
    <property type="entry name" value="Ig-like_dom_sf"/>
</dbReference>
<keyword evidence="7" id="KW-1015">Disulfide bond</keyword>
<evidence type="ECO:0000313" key="12">
    <source>
        <dbReference type="Proteomes" id="UP000001646"/>
    </source>
</evidence>
<comment type="similarity">
    <text evidence="2">Belongs to the myelin P0 protein family.</text>
</comment>
<evidence type="ECO:0000256" key="5">
    <source>
        <dbReference type="ARBA" id="ARBA00022989"/>
    </source>
</evidence>
<dbReference type="AlphaFoldDB" id="A0A803SMK3"/>
<reference evidence="11 12" key="1">
    <citation type="submission" date="2009-12" db="EMBL/GenBank/DDBJ databases">
        <title>The Genome Sequence of Anolis carolinensis (Green Anole Lizard).</title>
        <authorList>
            <consortium name="The Genome Sequencing Platform"/>
            <person name="Di Palma F."/>
            <person name="Alfoldi J."/>
            <person name="Heiman D."/>
            <person name="Young S."/>
            <person name="Grabherr M."/>
            <person name="Johnson J."/>
            <person name="Lander E.S."/>
            <person name="Lindblad-Toh K."/>
        </authorList>
    </citation>
    <scope>NUCLEOTIDE SEQUENCE [LARGE SCALE GENOMIC DNA]</scope>
    <source>
        <strain evidence="11 12">JBL SC #1</strain>
    </source>
</reference>
<sequence length="184" mass="20155">MEMGLPNELTLKTGTDAKLPCSFSSTEEISAATSVTWSFQHAESTARPMTFFYYSDGKEYTGKSTQFSGRTRWDGNFTMSDASIIVENIQAEDNGTYFCDVKNPPDIAAEPTQVILNVLEQESRAGFGRMTAAAPEKVTVTVKATTKTKIKTTHSGSISLNGISFWPLVLPFSCILASFPSYLF</sequence>
<keyword evidence="6" id="KW-0472">Membrane</keyword>
<dbReference type="InterPro" id="IPR003599">
    <property type="entry name" value="Ig_sub"/>
</dbReference>
<dbReference type="PANTHER" id="PTHR13869">
    <property type="entry name" value="MYELIN P0 RELATED"/>
    <property type="match status" value="1"/>
</dbReference>
<feature type="domain" description="Ig-like" evidence="10">
    <location>
        <begin position="1"/>
        <end position="117"/>
    </location>
</feature>
<dbReference type="Gene3D" id="2.60.40.10">
    <property type="entry name" value="Immunoglobulins"/>
    <property type="match status" value="1"/>
</dbReference>
<dbReference type="PROSITE" id="PS50835">
    <property type="entry name" value="IG_LIKE"/>
    <property type="match status" value="1"/>
</dbReference>
<evidence type="ECO:0000256" key="9">
    <source>
        <dbReference type="ARBA" id="ARBA00023319"/>
    </source>
</evidence>
<evidence type="ECO:0000256" key="2">
    <source>
        <dbReference type="ARBA" id="ARBA00007180"/>
    </source>
</evidence>
<dbReference type="FunFam" id="2.60.40.10:FF:000193">
    <property type="entry name" value="Myelin protein zero-like 1 like"/>
    <property type="match status" value="1"/>
</dbReference>
<dbReference type="SMART" id="SM00406">
    <property type="entry name" value="IGv"/>
    <property type="match status" value="1"/>
</dbReference>
<reference evidence="11" key="2">
    <citation type="submission" date="2025-08" db="UniProtKB">
        <authorList>
            <consortium name="Ensembl"/>
        </authorList>
    </citation>
    <scope>IDENTIFICATION</scope>
</reference>
<protein>
    <recommendedName>
        <fullName evidence="10">Ig-like domain-containing protein</fullName>
    </recommendedName>
</protein>
<dbReference type="PRINTS" id="PR00213">
    <property type="entry name" value="MYELINP0"/>
</dbReference>
<comment type="subcellular location">
    <subcellularLocation>
        <location evidence="1">Membrane</location>
        <topology evidence="1">Single-pass type I membrane protein</topology>
    </subcellularLocation>
</comment>
<organism evidence="11 12">
    <name type="scientific">Anolis carolinensis</name>
    <name type="common">Green anole</name>
    <name type="synonym">American chameleon</name>
    <dbReference type="NCBI Taxonomy" id="28377"/>
    <lineage>
        <taxon>Eukaryota</taxon>
        <taxon>Metazoa</taxon>
        <taxon>Chordata</taxon>
        <taxon>Craniata</taxon>
        <taxon>Vertebrata</taxon>
        <taxon>Euteleostomi</taxon>
        <taxon>Lepidosauria</taxon>
        <taxon>Squamata</taxon>
        <taxon>Bifurcata</taxon>
        <taxon>Unidentata</taxon>
        <taxon>Episquamata</taxon>
        <taxon>Toxicofera</taxon>
        <taxon>Iguania</taxon>
        <taxon>Dactyloidae</taxon>
        <taxon>Anolis</taxon>
    </lineage>
</organism>
<accession>A0A803SMK3</accession>
<dbReference type="GeneTree" id="ENSGT01030000234556"/>
<dbReference type="GO" id="GO:0005886">
    <property type="term" value="C:plasma membrane"/>
    <property type="evidence" value="ECO:0000318"/>
    <property type="project" value="GO_Central"/>
</dbReference>